<dbReference type="AlphaFoldDB" id="A0A9P8EZQ4"/>
<sequence length="141" mass="15462">LIEARSFGHANRSGLCCCGRFSTSRKIQALPDQTSCPIHTEDGLLDPLGYRHLIILCMVSDCSALKSGCVVLPAESPYGEQPLEMTVDSGLRRSRCHPLPFRCSFQARPLTPFVVPLVHMFSSYLPSAFVMLGAAPILQVR</sequence>
<proteinExistence type="predicted"/>
<gene>
    <name evidence="1" type="ORF">KCU76_g9</name>
</gene>
<protein>
    <submittedName>
        <fullName evidence="1">Uncharacterized protein</fullName>
    </submittedName>
</protein>
<dbReference type="Proteomes" id="UP000779574">
    <property type="component" value="Unassembled WGS sequence"/>
</dbReference>
<accession>A0A9P8EZQ4</accession>
<evidence type="ECO:0000313" key="2">
    <source>
        <dbReference type="Proteomes" id="UP000779574"/>
    </source>
</evidence>
<feature type="non-terminal residue" evidence="1">
    <location>
        <position position="1"/>
    </location>
</feature>
<evidence type="ECO:0000313" key="1">
    <source>
        <dbReference type="EMBL" id="KAG9701420.1"/>
    </source>
</evidence>
<comment type="caution">
    <text evidence="1">The sequence shown here is derived from an EMBL/GenBank/DDBJ whole genome shotgun (WGS) entry which is preliminary data.</text>
</comment>
<dbReference type="EMBL" id="JAHFXF010000001">
    <property type="protein sequence ID" value="KAG9701420.1"/>
    <property type="molecule type" value="Genomic_DNA"/>
</dbReference>
<reference evidence="1" key="1">
    <citation type="journal article" date="2021" name="J Fungi (Basel)">
        <title>Virulence traits and population genomics of the black yeast Aureobasidium melanogenum.</title>
        <authorList>
            <person name="Cernosa A."/>
            <person name="Sun X."/>
            <person name="Gostincar C."/>
            <person name="Fang C."/>
            <person name="Gunde-Cimerman N."/>
            <person name="Song Z."/>
        </authorList>
    </citation>
    <scope>NUCLEOTIDE SEQUENCE</scope>
    <source>
        <strain evidence="1">EXF-9911</strain>
    </source>
</reference>
<organism evidence="1 2">
    <name type="scientific">Aureobasidium melanogenum</name>
    <name type="common">Aureobasidium pullulans var. melanogenum</name>
    <dbReference type="NCBI Taxonomy" id="46634"/>
    <lineage>
        <taxon>Eukaryota</taxon>
        <taxon>Fungi</taxon>
        <taxon>Dikarya</taxon>
        <taxon>Ascomycota</taxon>
        <taxon>Pezizomycotina</taxon>
        <taxon>Dothideomycetes</taxon>
        <taxon>Dothideomycetidae</taxon>
        <taxon>Dothideales</taxon>
        <taxon>Saccotheciaceae</taxon>
        <taxon>Aureobasidium</taxon>
    </lineage>
</organism>
<feature type="non-terminal residue" evidence="1">
    <location>
        <position position="141"/>
    </location>
</feature>
<reference evidence="1" key="2">
    <citation type="submission" date="2021-08" db="EMBL/GenBank/DDBJ databases">
        <authorList>
            <person name="Gostincar C."/>
            <person name="Sun X."/>
            <person name="Song Z."/>
            <person name="Gunde-Cimerman N."/>
        </authorList>
    </citation>
    <scope>NUCLEOTIDE SEQUENCE</scope>
    <source>
        <strain evidence="1">EXF-9911</strain>
    </source>
</reference>
<name>A0A9P8EZQ4_AURME</name>